<evidence type="ECO:0000313" key="1">
    <source>
        <dbReference type="EMBL" id="AXM99548.1"/>
    </source>
</evidence>
<dbReference type="EMBL" id="CP023189">
    <property type="protein sequence ID" value="AXM99548.1"/>
    <property type="molecule type" value="Genomic_DNA"/>
</dbReference>
<organism evidence="1 2">
    <name type="scientific">Acetobacter pomorum</name>
    <dbReference type="NCBI Taxonomy" id="65959"/>
    <lineage>
        <taxon>Bacteria</taxon>
        <taxon>Pseudomonadati</taxon>
        <taxon>Pseudomonadota</taxon>
        <taxon>Alphaproteobacteria</taxon>
        <taxon>Acetobacterales</taxon>
        <taxon>Acetobacteraceae</taxon>
        <taxon>Acetobacter</taxon>
    </lineage>
</organism>
<reference evidence="1 2" key="2">
    <citation type="submission" date="2018-08" db="EMBL/GenBank/DDBJ databases">
        <title>Acetobacter oryzifermentans sp. nov., isolated from Korea traditional vinegar and reclassification of Acetobacter pasteurianus subsp. ascendens (Henneberg 1898) as Acetobacter ascendens comb. nov.</title>
        <authorList>
            <person name="Cho G.Y."/>
            <person name="Lee S.H."/>
        </authorList>
    </citation>
    <scope>NUCLEOTIDE SEQUENCE [LARGE SCALE GENOMIC DNA]</scope>
    <source>
        <strain evidence="1 2">SH</strain>
    </source>
</reference>
<sequence length="123" mass="13669">MIGAAGRAHHDGGISRFDLKIAIEIAVFVPRTLIEAAFNEVQVESRMMLEIVDFPKVIEIATSAELFDIVRRSAYCFAASGRIVTIKIGTSRFIETESIQYHIQRSITFRQLNVGTPGADLRS</sequence>
<protein>
    <submittedName>
        <fullName evidence="1">Uncharacterized protein</fullName>
    </submittedName>
</protein>
<reference evidence="1 2" key="1">
    <citation type="submission" date="2017-09" db="EMBL/GenBank/DDBJ databases">
        <authorList>
            <person name="Kim K.H."/>
            <person name="Chun B.H."/>
            <person name="Han G.S."/>
            <person name="Hyun S.G."/>
            <person name="Jeon C.O."/>
        </authorList>
    </citation>
    <scope>NUCLEOTIDE SEQUENCE [LARGE SCALE GENOMIC DNA]</scope>
    <source>
        <strain evidence="1 2">SH</strain>
    </source>
</reference>
<name>A0AAN1PFZ8_9PROT</name>
<proteinExistence type="predicted"/>
<accession>A0AAN1PFZ8</accession>
<gene>
    <name evidence="1" type="ORF">CJF59_02425</name>
</gene>
<evidence type="ECO:0000313" key="2">
    <source>
        <dbReference type="Proteomes" id="UP000256572"/>
    </source>
</evidence>
<dbReference type="AlphaFoldDB" id="A0AAN1PFZ8"/>
<dbReference type="RefSeq" id="WP_089179581.1">
    <property type="nucleotide sequence ID" value="NZ_CP023189.1"/>
</dbReference>
<dbReference type="Proteomes" id="UP000256572">
    <property type="component" value="Chromosome"/>
</dbReference>